<sequence length="384" mass="44777">MPVTNSDIASLCWTLPEFSSKEDISTFIKSVDNLLTFLGTQELTEPQLFILNTHIVSRIKGDPRNFLNYSNKTVWTEIRPALLSKYGDRRSEDILVTQLSTTVQKHNESYDQYHQRISTNLNDLLQHVTLNDNAATVNFKTPYFKNIALKTFCSGINEPYNEYLSHFEIKSIEEALQKCIAYDNHKNQQQYMSFLKSQQNRTPLAKQRPPNQNQLSHNNNRYTSLQPTQPNFVRSPHNAPFRNPEPNFNFASQPNFNNFHPQQNFNSREDNYQRNFPRNAPQENNYPRNVQHRLNKYRNPRNQQNYAPPMSGVQTISTKNHQPMTVTTNGHHFNIASNQIDTSEINIENYDSENYDTEQATEEYVDTNYQDFPLVPPKEQPPPV</sequence>
<name>A0ABM5L1F0_DIAVI</name>
<feature type="compositionally biased region" description="Low complexity" evidence="1">
    <location>
        <begin position="253"/>
        <end position="266"/>
    </location>
</feature>
<accession>A0ABM5L1F0</accession>
<organism evidence="2 3">
    <name type="scientific">Diabrotica virgifera virgifera</name>
    <name type="common">western corn rootworm</name>
    <dbReference type="NCBI Taxonomy" id="50390"/>
    <lineage>
        <taxon>Eukaryota</taxon>
        <taxon>Metazoa</taxon>
        <taxon>Ecdysozoa</taxon>
        <taxon>Arthropoda</taxon>
        <taxon>Hexapoda</taxon>
        <taxon>Insecta</taxon>
        <taxon>Pterygota</taxon>
        <taxon>Neoptera</taxon>
        <taxon>Endopterygota</taxon>
        <taxon>Coleoptera</taxon>
        <taxon>Polyphaga</taxon>
        <taxon>Cucujiformia</taxon>
        <taxon>Chrysomeloidea</taxon>
        <taxon>Chrysomelidae</taxon>
        <taxon>Galerucinae</taxon>
        <taxon>Diabroticina</taxon>
        <taxon>Diabroticites</taxon>
        <taxon>Diabrotica</taxon>
    </lineage>
</organism>
<feature type="region of interest" description="Disordered" evidence="1">
    <location>
        <begin position="199"/>
        <end position="269"/>
    </location>
</feature>
<evidence type="ECO:0008006" key="4">
    <source>
        <dbReference type="Google" id="ProtNLM"/>
    </source>
</evidence>
<evidence type="ECO:0000256" key="1">
    <source>
        <dbReference type="SAM" id="MobiDB-lite"/>
    </source>
</evidence>
<reference evidence="2" key="1">
    <citation type="submission" date="2025-05" db="UniProtKB">
        <authorList>
            <consortium name="EnsemblMetazoa"/>
        </authorList>
    </citation>
    <scope>IDENTIFICATION</scope>
</reference>
<dbReference type="RefSeq" id="XP_050516263.1">
    <property type="nucleotide sequence ID" value="XM_050660306.1"/>
</dbReference>
<dbReference type="Proteomes" id="UP001652700">
    <property type="component" value="Unplaced"/>
</dbReference>
<dbReference type="EnsemblMetazoa" id="XM_050660306.1">
    <property type="protein sequence ID" value="XP_050516263.1"/>
    <property type="gene ID" value="LOC126891125"/>
</dbReference>
<keyword evidence="3" id="KW-1185">Reference proteome</keyword>
<evidence type="ECO:0000313" key="3">
    <source>
        <dbReference type="Proteomes" id="UP001652700"/>
    </source>
</evidence>
<proteinExistence type="predicted"/>
<feature type="compositionally biased region" description="Polar residues" evidence="1">
    <location>
        <begin position="209"/>
        <end position="232"/>
    </location>
</feature>
<protein>
    <recommendedName>
        <fullName evidence="4">GATA zinc finger domain-containing protein 14-like</fullName>
    </recommendedName>
</protein>
<evidence type="ECO:0000313" key="2">
    <source>
        <dbReference type="EnsemblMetazoa" id="XP_050516263.1"/>
    </source>
</evidence>
<dbReference type="GeneID" id="126891125"/>